<dbReference type="Proteomes" id="UP000653275">
    <property type="component" value="Unassembled WGS sequence"/>
</dbReference>
<gene>
    <name evidence="2" type="ORF">I7V27_21020</name>
</gene>
<accession>A0AAP2F1D5</accession>
<feature type="signal peptide" evidence="1">
    <location>
        <begin position="1"/>
        <end position="23"/>
    </location>
</feature>
<organism evidence="2 3">
    <name type="scientific">Lelliottia amnigena</name>
    <name type="common">Enterobacter amnigenus</name>
    <dbReference type="NCBI Taxonomy" id="61646"/>
    <lineage>
        <taxon>Bacteria</taxon>
        <taxon>Pseudomonadati</taxon>
        <taxon>Pseudomonadota</taxon>
        <taxon>Gammaproteobacteria</taxon>
        <taxon>Enterobacterales</taxon>
        <taxon>Enterobacteriaceae</taxon>
        <taxon>Lelliottia</taxon>
    </lineage>
</organism>
<feature type="chain" id="PRO_5042848127" evidence="1">
    <location>
        <begin position="24"/>
        <end position="142"/>
    </location>
</feature>
<dbReference type="RefSeq" id="WP_202666459.1">
    <property type="nucleotide sequence ID" value="NZ_JAENMR010000017.1"/>
</dbReference>
<dbReference type="EMBL" id="JAENMS010000016">
    <property type="protein sequence ID" value="MBL5936913.1"/>
    <property type="molecule type" value="Genomic_DNA"/>
</dbReference>
<protein>
    <submittedName>
        <fullName evidence="2">Uncharacterized protein</fullName>
    </submittedName>
</protein>
<reference evidence="2" key="1">
    <citation type="submission" date="2020-12" db="EMBL/GenBank/DDBJ databases">
        <title>Draft genome sequence of Enterobacter spp., Lelliottia spp. and Serratia spp. isolated from drinking water reservoirs and lakes.</title>
        <authorList>
            <person name="Reitter C."/>
            <person name="Neuhaus K."/>
            <person name="Huegler M."/>
        </authorList>
    </citation>
    <scope>NUCLEOTIDE SEQUENCE</scope>
    <source>
        <strain evidence="2">TZW15</strain>
    </source>
</reference>
<keyword evidence="1" id="KW-0732">Signal</keyword>
<evidence type="ECO:0000313" key="2">
    <source>
        <dbReference type="EMBL" id="MBL5936913.1"/>
    </source>
</evidence>
<name>A0AAP2F1D5_LELAM</name>
<dbReference type="AlphaFoldDB" id="A0AAP2F1D5"/>
<evidence type="ECO:0000256" key="1">
    <source>
        <dbReference type="SAM" id="SignalP"/>
    </source>
</evidence>
<proteinExistence type="predicted"/>
<evidence type="ECO:0000313" key="3">
    <source>
        <dbReference type="Proteomes" id="UP000653275"/>
    </source>
</evidence>
<sequence length="142" mass="15429">MRLVKNLFSLFFMLAIFPCSVMADAHLKFHMAYGSGGTAYIGGTIGNSDSEMIHRGAIGFITVSASCDVTGVYSTLFGPVPGREDVSFKIPVNASEFHGYRLAFFQAYDAEGFPLAVTDDTAKIIAGREKEVRDACKKERGK</sequence>
<comment type="caution">
    <text evidence="2">The sequence shown here is derived from an EMBL/GenBank/DDBJ whole genome shotgun (WGS) entry which is preliminary data.</text>
</comment>